<keyword evidence="3" id="KW-0731">Sigma factor</keyword>
<sequence>MGAPEAVLEGLYQAHAHELHGFARRRVGRQEAEDVVQDAYLHLLQRGAIGALEHPRAYLFRIAANLAVDAARKTKTRSRYAADEIEFLGLATSAASPEATVEGAMELRQFQASLNELPPLCREAFLLNRIDELTHAEIASRLGVSVRTIDRHMAKAMNHLRRRLPRSYKAGAA</sequence>
<dbReference type="InterPro" id="IPR013325">
    <property type="entry name" value="RNA_pol_sigma_r2"/>
</dbReference>
<dbReference type="InterPro" id="IPR036388">
    <property type="entry name" value="WH-like_DNA-bd_sf"/>
</dbReference>
<dbReference type="RefSeq" id="WP_407339035.1">
    <property type="nucleotide sequence ID" value="NZ_CP136862.1"/>
</dbReference>
<comment type="similarity">
    <text evidence="1">Belongs to the sigma-70 factor family. ECF subfamily.</text>
</comment>
<keyword evidence="8" id="KW-1185">Reference proteome</keyword>
<evidence type="ECO:0000256" key="3">
    <source>
        <dbReference type="ARBA" id="ARBA00023082"/>
    </source>
</evidence>
<gene>
    <name evidence="7" type="ORF">RZS28_17675</name>
</gene>
<evidence type="ECO:0000259" key="5">
    <source>
        <dbReference type="Pfam" id="PF04542"/>
    </source>
</evidence>
<evidence type="ECO:0000256" key="4">
    <source>
        <dbReference type="ARBA" id="ARBA00023163"/>
    </source>
</evidence>
<dbReference type="InterPro" id="IPR007627">
    <property type="entry name" value="RNA_pol_sigma70_r2"/>
</dbReference>
<evidence type="ECO:0000313" key="8">
    <source>
        <dbReference type="Proteomes" id="UP001626536"/>
    </source>
</evidence>
<proteinExistence type="inferred from homology"/>
<keyword evidence="2" id="KW-0805">Transcription regulation</keyword>
<feature type="domain" description="RNA polymerase sigma factor 70 region 4 type 2" evidence="6">
    <location>
        <begin position="108"/>
        <end position="160"/>
    </location>
</feature>
<dbReference type="SUPFAM" id="SSF88659">
    <property type="entry name" value="Sigma3 and sigma4 domains of RNA polymerase sigma factors"/>
    <property type="match status" value="1"/>
</dbReference>
<dbReference type="InterPro" id="IPR013324">
    <property type="entry name" value="RNA_pol_sigma_r3/r4-like"/>
</dbReference>
<dbReference type="NCBIfam" id="TIGR02937">
    <property type="entry name" value="sigma70-ECF"/>
    <property type="match status" value="1"/>
</dbReference>
<dbReference type="PANTHER" id="PTHR43133:SF63">
    <property type="entry name" value="RNA POLYMERASE SIGMA FACTOR FECI-RELATED"/>
    <property type="match status" value="1"/>
</dbReference>
<evidence type="ECO:0000259" key="6">
    <source>
        <dbReference type="Pfam" id="PF08281"/>
    </source>
</evidence>
<evidence type="ECO:0000256" key="2">
    <source>
        <dbReference type="ARBA" id="ARBA00023015"/>
    </source>
</evidence>
<dbReference type="Pfam" id="PF08281">
    <property type="entry name" value="Sigma70_r4_2"/>
    <property type="match status" value="1"/>
</dbReference>
<accession>A0ABZ0HQM6</accession>
<dbReference type="Gene3D" id="1.10.1740.10">
    <property type="match status" value="1"/>
</dbReference>
<dbReference type="InterPro" id="IPR014284">
    <property type="entry name" value="RNA_pol_sigma-70_dom"/>
</dbReference>
<evidence type="ECO:0000256" key="1">
    <source>
        <dbReference type="ARBA" id="ARBA00010641"/>
    </source>
</evidence>
<dbReference type="Gene3D" id="1.10.10.10">
    <property type="entry name" value="Winged helix-like DNA-binding domain superfamily/Winged helix DNA-binding domain"/>
    <property type="match status" value="1"/>
</dbReference>
<dbReference type="Pfam" id="PF04542">
    <property type="entry name" value="Sigma70_r2"/>
    <property type="match status" value="1"/>
</dbReference>
<dbReference type="PANTHER" id="PTHR43133">
    <property type="entry name" value="RNA POLYMERASE ECF-TYPE SIGMA FACTO"/>
    <property type="match status" value="1"/>
</dbReference>
<evidence type="ECO:0000313" key="7">
    <source>
        <dbReference type="EMBL" id="WOJ89589.1"/>
    </source>
</evidence>
<dbReference type="Proteomes" id="UP001626536">
    <property type="component" value="Chromosome"/>
</dbReference>
<dbReference type="InterPro" id="IPR039425">
    <property type="entry name" value="RNA_pol_sigma-70-like"/>
</dbReference>
<protein>
    <submittedName>
        <fullName evidence="7">Sigma-70 family RNA polymerase sigma factor</fullName>
    </submittedName>
</protein>
<reference evidence="7 8" key="1">
    <citation type="submission" date="2023-10" db="EMBL/GenBank/DDBJ databases">
        <title>Novel methanotroph of the genus Methylocapsa from a subarctic wetland.</title>
        <authorList>
            <person name="Belova S.E."/>
            <person name="Oshkin I.Y."/>
            <person name="Miroshnikov K."/>
            <person name="Dedysh S.N."/>
        </authorList>
    </citation>
    <scope>NUCLEOTIDE SEQUENCE [LARGE SCALE GENOMIC DNA]</scope>
    <source>
        <strain evidence="7 8">RX1</strain>
    </source>
</reference>
<keyword evidence="4" id="KW-0804">Transcription</keyword>
<dbReference type="SUPFAM" id="SSF88946">
    <property type="entry name" value="Sigma2 domain of RNA polymerase sigma factors"/>
    <property type="match status" value="1"/>
</dbReference>
<name>A0ABZ0HQM6_9HYPH</name>
<dbReference type="InterPro" id="IPR013249">
    <property type="entry name" value="RNA_pol_sigma70_r4_t2"/>
</dbReference>
<dbReference type="EMBL" id="CP136862">
    <property type="protein sequence ID" value="WOJ89589.1"/>
    <property type="molecule type" value="Genomic_DNA"/>
</dbReference>
<organism evidence="7 8">
    <name type="scientific">Methylocapsa polymorpha</name>
    <dbReference type="NCBI Taxonomy" id="3080828"/>
    <lineage>
        <taxon>Bacteria</taxon>
        <taxon>Pseudomonadati</taxon>
        <taxon>Pseudomonadota</taxon>
        <taxon>Alphaproteobacteria</taxon>
        <taxon>Hyphomicrobiales</taxon>
        <taxon>Beijerinckiaceae</taxon>
        <taxon>Methylocapsa</taxon>
    </lineage>
</organism>
<feature type="domain" description="RNA polymerase sigma-70 region 2" evidence="5">
    <location>
        <begin position="11"/>
        <end position="75"/>
    </location>
</feature>